<dbReference type="PROSITE" id="PS00895">
    <property type="entry name" value="3_HYDROXYISOBUT_DH"/>
    <property type="match status" value="1"/>
</dbReference>
<feature type="domain" description="6-phosphogluconate dehydrogenase NADP-binding" evidence="10">
    <location>
        <begin position="9"/>
        <end position="165"/>
    </location>
</feature>
<dbReference type="UniPathway" id="UPA00362"/>
<proteinExistence type="inferred from homology"/>
<comment type="similarity">
    <text evidence="2">Belongs to the HIBADH-related family. 3-hydroxyisobutyrate dehydrogenase subfamily.</text>
</comment>
<keyword evidence="6 9" id="KW-0520">NAD</keyword>
<name>A0A6M2DM99_XENCH</name>
<keyword evidence="4 9" id="KW-0101">Branched-chain amino acid catabolism</keyword>
<feature type="active site" evidence="8">
    <location>
        <position position="174"/>
    </location>
</feature>
<dbReference type="InterPro" id="IPR008927">
    <property type="entry name" value="6-PGluconate_DH-like_C_sf"/>
</dbReference>
<dbReference type="SUPFAM" id="SSF48179">
    <property type="entry name" value="6-phosphogluconate dehydrogenase C-terminal domain-like"/>
    <property type="match status" value="1"/>
</dbReference>
<dbReference type="InterPro" id="IPR015815">
    <property type="entry name" value="HIBADH-related"/>
</dbReference>
<dbReference type="Gene3D" id="1.10.1040.10">
    <property type="entry name" value="N-(1-d-carboxylethyl)-l-norvaline Dehydrogenase, domain 2"/>
    <property type="match status" value="1"/>
</dbReference>
<evidence type="ECO:0000256" key="1">
    <source>
        <dbReference type="ARBA" id="ARBA00005109"/>
    </source>
</evidence>
<dbReference type="EMBL" id="GIIL01002241">
    <property type="protein sequence ID" value="NOV45967.1"/>
    <property type="molecule type" value="Transcribed_RNA"/>
</dbReference>
<dbReference type="EC" id="1.1.1.31" evidence="3 9"/>
<evidence type="ECO:0000256" key="4">
    <source>
        <dbReference type="ARBA" id="ARBA00022456"/>
    </source>
</evidence>
<dbReference type="GO" id="GO:0005739">
    <property type="term" value="C:mitochondrion"/>
    <property type="evidence" value="ECO:0007669"/>
    <property type="project" value="TreeGrafter"/>
</dbReference>
<dbReference type="PIRSF" id="PIRSF000103">
    <property type="entry name" value="HIBADH"/>
    <property type="match status" value="1"/>
</dbReference>
<dbReference type="NCBIfam" id="TIGR01692">
    <property type="entry name" value="HIBADH"/>
    <property type="match status" value="1"/>
</dbReference>
<keyword evidence="5 9" id="KW-0560">Oxidoreductase</keyword>
<evidence type="ECO:0000256" key="3">
    <source>
        <dbReference type="ARBA" id="ARBA00012991"/>
    </source>
</evidence>
<dbReference type="PANTHER" id="PTHR22981:SF7">
    <property type="entry name" value="3-HYDROXYISOBUTYRATE DEHYDROGENASE, MITOCHONDRIAL"/>
    <property type="match status" value="1"/>
</dbReference>
<dbReference type="InterPro" id="IPR002204">
    <property type="entry name" value="3-OH-isobutyrate_DH-rel_CS"/>
</dbReference>
<dbReference type="InterPro" id="IPR036291">
    <property type="entry name" value="NAD(P)-bd_dom_sf"/>
</dbReference>
<evidence type="ECO:0000256" key="6">
    <source>
        <dbReference type="ARBA" id="ARBA00023027"/>
    </source>
</evidence>
<dbReference type="GO" id="GO:0008442">
    <property type="term" value="F:3-hydroxyisobutyrate dehydrogenase activity"/>
    <property type="evidence" value="ECO:0007669"/>
    <property type="project" value="UniProtKB-EC"/>
</dbReference>
<comment type="pathway">
    <text evidence="1 9">Amino-acid degradation; L-valine degradation.</text>
</comment>
<dbReference type="FunFam" id="1.10.1040.10:FF:000006">
    <property type="entry name" value="3-hydroxyisobutyrate dehydrogenase"/>
    <property type="match status" value="1"/>
</dbReference>
<dbReference type="InterPro" id="IPR029154">
    <property type="entry name" value="HIBADH-like_NADP-bd"/>
</dbReference>
<dbReference type="Gene3D" id="3.40.50.720">
    <property type="entry name" value="NAD(P)-binding Rossmann-like Domain"/>
    <property type="match status" value="1"/>
</dbReference>
<dbReference type="GO" id="GO:0051287">
    <property type="term" value="F:NAD binding"/>
    <property type="evidence" value="ECO:0007669"/>
    <property type="project" value="InterPro"/>
</dbReference>
<evidence type="ECO:0000256" key="9">
    <source>
        <dbReference type="RuleBase" id="RU910714"/>
    </source>
</evidence>
<organism evidence="12">
    <name type="scientific">Xenopsylla cheopis</name>
    <name type="common">Oriental rat flea</name>
    <name type="synonym">Pulex cheopis</name>
    <dbReference type="NCBI Taxonomy" id="163159"/>
    <lineage>
        <taxon>Eukaryota</taxon>
        <taxon>Metazoa</taxon>
        <taxon>Ecdysozoa</taxon>
        <taxon>Arthropoda</taxon>
        <taxon>Hexapoda</taxon>
        <taxon>Insecta</taxon>
        <taxon>Pterygota</taxon>
        <taxon>Neoptera</taxon>
        <taxon>Endopterygota</taxon>
        <taxon>Siphonaptera</taxon>
        <taxon>Pulicidae</taxon>
        <taxon>Xenopsyllinae</taxon>
        <taxon>Xenopsylla</taxon>
    </lineage>
</organism>
<dbReference type="InterPro" id="IPR006115">
    <property type="entry name" value="6PGDH_NADP-bd"/>
</dbReference>
<evidence type="ECO:0000259" key="10">
    <source>
        <dbReference type="Pfam" id="PF03446"/>
    </source>
</evidence>
<evidence type="ECO:0000256" key="8">
    <source>
        <dbReference type="PIRSR" id="PIRSR000103-1"/>
    </source>
</evidence>
<evidence type="ECO:0000256" key="2">
    <source>
        <dbReference type="ARBA" id="ARBA00006013"/>
    </source>
</evidence>
<feature type="domain" description="3-hydroxyisobutyrate dehydrogenase-like NAD-binding" evidence="11">
    <location>
        <begin position="168"/>
        <end position="293"/>
    </location>
</feature>
<sequence length="302" mass="31912">MTERYYSANVGFIGLGNMGNCMAANLLKKGHKLQVYDVSPAAVDAVQKMGAEKCASAAEVAKKSDYVVTMLPNNAIVLDCYKGMIGDAKKDTLFLDSSTIDPAVAKEVRKLVNEHQSEFCDAPVSGGVPGAAAGTLCFMVGGDTKNLERARPVLEAMGSKITHCGDTGMGQAAKICNNMLLAISMIGVSECMNLGKRLGLDPKTLMDIVNASTGRCWSSEVYNPVPGLVPTAPASHNYDGGFMTKLMHKDLGLASGVASATLTPIPLGTLAHQLFTTVIAHGLGDKDFSVIYDFIQEQGKKK</sequence>
<reference evidence="12" key="1">
    <citation type="submission" date="2020-03" db="EMBL/GenBank/DDBJ databases">
        <title>Transcriptomic Profiling of the Digestive Tract of the Rat Flea, Xenopsylla cheopis, Following Blood Feeding and Infection with Yersinia pestis.</title>
        <authorList>
            <person name="Bland D.M."/>
            <person name="Martens C.A."/>
            <person name="Virtaneva K."/>
            <person name="Kanakabandi K."/>
            <person name="Long D."/>
            <person name="Rosenke R."/>
            <person name="Saturday G.A."/>
            <person name="Hoyt F.H."/>
            <person name="Bruno D.P."/>
            <person name="Ribeiro J.M.C."/>
            <person name="Hinnebusch J."/>
        </authorList>
    </citation>
    <scope>NUCLEOTIDE SEQUENCE</scope>
</reference>
<comment type="catalytic activity">
    <reaction evidence="7 9">
        <text>3-hydroxy-2-methylpropanoate + NAD(+) = 2-methyl-3-oxopropanoate + NADH + H(+)</text>
        <dbReference type="Rhea" id="RHEA:17681"/>
        <dbReference type="ChEBI" id="CHEBI:11805"/>
        <dbReference type="ChEBI" id="CHEBI:15378"/>
        <dbReference type="ChEBI" id="CHEBI:57540"/>
        <dbReference type="ChEBI" id="CHEBI:57700"/>
        <dbReference type="ChEBI" id="CHEBI:57945"/>
        <dbReference type="EC" id="1.1.1.31"/>
    </reaction>
</comment>
<dbReference type="AlphaFoldDB" id="A0A6M2DM99"/>
<evidence type="ECO:0000313" key="12">
    <source>
        <dbReference type="EMBL" id="NOV45967.1"/>
    </source>
</evidence>
<dbReference type="PANTHER" id="PTHR22981">
    <property type="entry name" value="3-HYDROXYISOBUTYRATE DEHYDROGENASE-RELATED"/>
    <property type="match status" value="1"/>
</dbReference>
<dbReference type="GO" id="GO:0050661">
    <property type="term" value="F:NADP binding"/>
    <property type="evidence" value="ECO:0007669"/>
    <property type="project" value="InterPro"/>
</dbReference>
<accession>A0A6M2DM99</accession>
<dbReference type="GO" id="GO:0006574">
    <property type="term" value="P:L-valine catabolic process"/>
    <property type="evidence" value="ECO:0007669"/>
    <property type="project" value="UniProtKB-UniPathway"/>
</dbReference>
<evidence type="ECO:0000256" key="7">
    <source>
        <dbReference type="ARBA" id="ARBA00049197"/>
    </source>
</evidence>
<protein>
    <recommendedName>
        <fullName evidence="3 9">3-hydroxyisobutyrate dehydrogenase</fullName>
        <shortName evidence="9">HIBADH</shortName>
        <ecNumber evidence="3 9">1.1.1.31</ecNumber>
    </recommendedName>
</protein>
<dbReference type="Pfam" id="PF14833">
    <property type="entry name" value="NAD_binding_11"/>
    <property type="match status" value="1"/>
</dbReference>
<dbReference type="InterPro" id="IPR011548">
    <property type="entry name" value="HIBADH"/>
</dbReference>
<evidence type="ECO:0000259" key="11">
    <source>
        <dbReference type="Pfam" id="PF14833"/>
    </source>
</evidence>
<evidence type="ECO:0000256" key="5">
    <source>
        <dbReference type="ARBA" id="ARBA00023002"/>
    </source>
</evidence>
<dbReference type="Pfam" id="PF03446">
    <property type="entry name" value="NAD_binding_2"/>
    <property type="match status" value="1"/>
</dbReference>
<dbReference type="InterPro" id="IPR013328">
    <property type="entry name" value="6PGD_dom2"/>
</dbReference>
<dbReference type="SUPFAM" id="SSF51735">
    <property type="entry name" value="NAD(P)-binding Rossmann-fold domains"/>
    <property type="match status" value="1"/>
</dbReference>